<feature type="transmembrane region" description="Helical" evidence="6">
    <location>
        <begin position="168"/>
        <end position="187"/>
    </location>
</feature>
<sequence length="225" mass="24374">MEPLNAYQTVVPVALTTPVERLAFLRKVYGLLALSTFMAAGAAWVTSSNEAFLMTVAQNQFLFFIAELAAIFFTFWARKQENLGLIALFTFTSLTGVTTAPVLLMYTGGSIVNAALLTGIVFVGLSGYTVTSKKDFSFMGGMLTTGLIVLIVGGLLNALVFHSSAGSFMFSSAAVFLFSGFIIYDTFNIMHRYPADETIAATLSLYLDILNLFMALLSILGVRRD</sequence>
<feature type="transmembrane region" description="Helical" evidence="6">
    <location>
        <begin position="199"/>
        <end position="222"/>
    </location>
</feature>
<dbReference type="Pfam" id="PF01027">
    <property type="entry name" value="Bax1-I"/>
    <property type="match status" value="1"/>
</dbReference>
<evidence type="ECO:0008006" key="9">
    <source>
        <dbReference type="Google" id="ProtNLM"/>
    </source>
</evidence>
<protein>
    <recommendedName>
        <fullName evidence="9">BAX inhibitor protein</fullName>
    </recommendedName>
</protein>
<evidence type="ECO:0000313" key="8">
    <source>
        <dbReference type="Proteomes" id="UP000178449"/>
    </source>
</evidence>
<keyword evidence="4 6" id="KW-1133">Transmembrane helix</keyword>
<dbReference type="AlphaFoldDB" id="A0A1F6GFW9"/>
<evidence type="ECO:0000256" key="2">
    <source>
        <dbReference type="ARBA" id="ARBA00010350"/>
    </source>
</evidence>
<dbReference type="PANTHER" id="PTHR23291">
    <property type="entry name" value="BAX INHIBITOR-RELATED"/>
    <property type="match status" value="1"/>
</dbReference>
<gene>
    <name evidence="7" type="ORF">A2527_02775</name>
</gene>
<accession>A0A1F6GFW9</accession>
<comment type="similarity">
    <text evidence="2 6">Belongs to the BI1 family.</text>
</comment>
<dbReference type="Proteomes" id="UP000178449">
    <property type="component" value="Unassembled WGS sequence"/>
</dbReference>
<dbReference type="GO" id="GO:0016020">
    <property type="term" value="C:membrane"/>
    <property type="evidence" value="ECO:0007669"/>
    <property type="project" value="UniProtKB-SubCell"/>
</dbReference>
<evidence type="ECO:0000256" key="6">
    <source>
        <dbReference type="RuleBase" id="RU004379"/>
    </source>
</evidence>
<keyword evidence="5 6" id="KW-0472">Membrane</keyword>
<feature type="transmembrane region" description="Helical" evidence="6">
    <location>
        <begin position="142"/>
        <end position="162"/>
    </location>
</feature>
<feature type="transmembrane region" description="Helical" evidence="6">
    <location>
        <begin position="51"/>
        <end position="76"/>
    </location>
</feature>
<comment type="caution">
    <text evidence="7">The sequence shown here is derived from an EMBL/GenBank/DDBJ whole genome shotgun (WGS) entry which is preliminary data.</text>
</comment>
<name>A0A1F6GFW9_9PROT</name>
<proteinExistence type="inferred from homology"/>
<evidence type="ECO:0000313" key="7">
    <source>
        <dbReference type="EMBL" id="OGG96999.1"/>
    </source>
</evidence>
<feature type="transmembrane region" description="Helical" evidence="6">
    <location>
        <begin position="28"/>
        <end position="45"/>
    </location>
</feature>
<evidence type="ECO:0000256" key="5">
    <source>
        <dbReference type="ARBA" id="ARBA00023136"/>
    </source>
</evidence>
<dbReference type="STRING" id="1817772.A2527_02775"/>
<dbReference type="PANTHER" id="PTHR23291:SF50">
    <property type="entry name" value="PROTEIN LIFEGUARD 4"/>
    <property type="match status" value="1"/>
</dbReference>
<feature type="transmembrane region" description="Helical" evidence="6">
    <location>
        <begin position="110"/>
        <end position="130"/>
    </location>
</feature>
<evidence type="ECO:0000256" key="1">
    <source>
        <dbReference type="ARBA" id="ARBA00004141"/>
    </source>
</evidence>
<organism evidence="7 8">
    <name type="scientific">Candidatus Lambdaproteobacteria bacterium RIFOXYD2_FULL_50_16</name>
    <dbReference type="NCBI Taxonomy" id="1817772"/>
    <lineage>
        <taxon>Bacteria</taxon>
        <taxon>Pseudomonadati</taxon>
        <taxon>Pseudomonadota</taxon>
        <taxon>Candidatus Lambdaproteobacteria</taxon>
    </lineage>
</organism>
<keyword evidence="3 6" id="KW-0812">Transmembrane</keyword>
<dbReference type="InterPro" id="IPR006214">
    <property type="entry name" value="Bax_inhibitor_1-related"/>
</dbReference>
<dbReference type="EMBL" id="MFNE01000006">
    <property type="protein sequence ID" value="OGG96999.1"/>
    <property type="molecule type" value="Genomic_DNA"/>
</dbReference>
<evidence type="ECO:0000256" key="4">
    <source>
        <dbReference type="ARBA" id="ARBA00022989"/>
    </source>
</evidence>
<evidence type="ECO:0000256" key="3">
    <source>
        <dbReference type="ARBA" id="ARBA00022692"/>
    </source>
</evidence>
<feature type="transmembrane region" description="Helical" evidence="6">
    <location>
        <begin position="83"/>
        <end position="104"/>
    </location>
</feature>
<comment type="subcellular location">
    <subcellularLocation>
        <location evidence="1">Membrane</location>
        <topology evidence="1">Multi-pass membrane protein</topology>
    </subcellularLocation>
</comment>
<reference evidence="7 8" key="1">
    <citation type="journal article" date="2016" name="Nat. Commun.">
        <title>Thousands of microbial genomes shed light on interconnected biogeochemical processes in an aquifer system.</title>
        <authorList>
            <person name="Anantharaman K."/>
            <person name="Brown C.T."/>
            <person name="Hug L.A."/>
            <person name="Sharon I."/>
            <person name="Castelle C.J."/>
            <person name="Probst A.J."/>
            <person name="Thomas B.C."/>
            <person name="Singh A."/>
            <person name="Wilkins M.J."/>
            <person name="Karaoz U."/>
            <person name="Brodie E.L."/>
            <person name="Williams K.H."/>
            <person name="Hubbard S.S."/>
            <person name="Banfield J.F."/>
        </authorList>
    </citation>
    <scope>NUCLEOTIDE SEQUENCE [LARGE SCALE GENOMIC DNA]</scope>
</reference>